<evidence type="ECO:0000313" key="3">
    <source>
        <dbReference type="Proteomes" id="UP001156690"/>
    </source>
</evidence>
<sequence>MKEEKGKLIDIKGVKERKGVSKNFLDTLGNQEEPEALASGGQMDKILDENNDDEKDQ</sequence>
<comment type="caution">
    <text evidence="2">The sequence shown here is derived from an EMBL/GenBank/DDBJ whole genome shotgun (WGS) entry which is preliminary data.</text>
</comment>
<proteinExistence type="predicted"/>
<organism evidence="2 3">
    <name type="scientific">Vibrio penaeicida</name>
    <dbReference type="NCBI Taxonomy" id="104609"/>
    <lineage>
        <taxon>Bacteria</taxon>
        <taxon>Pseudomonadati</taxon>
        <taxon>Pseudomonadota</taxon>
        <taxon>Gammaproteobacteria</taxon>
        <taxon>Vibrionales</taxon>
        <taxon>Vibrionaceae</taxon>
        <taxon>Vibrio</taxon>
    </lineage>
</organism>
<name>A0AAV5NQ20_9VIBR</name>
<dbReference type="AlphaFoldDB" id="A0AAV5NQ20"/>
<feature type="region of interest" description="Disordered" evidence="1">
    <location>
        <begin position="26"/>
        <end position="57"/>
    </location>
</feature>
<dbReference type="RefSeq" id="WP_185829826.1">
    <property type="nucleotide sequence ID" value="NZ_AP025144.1"/>
</dbReference>
<dbReference type="EMBL" id="BSNX01000020">
    <property type="protein sequence ID" value="GLQ72715.1"/>
    <property type="molecule type" value="Genomic_DNA"/>
</dbReference>
<dbReference type="Proteomes" id="UP001156690">
    <property type="component" value="Unassembled WGS sequence"/>
</dbReference>
<accession>A0AAV5NQ20</accession>
<evidence type="ECO:0000256" key="1">
    <source>
        <dbReference type="SAM" id="MobiDB-lite"/>
    </source>
</evidence>
<reference evidence="3" key="1">
    <citation type="journal article" date="2019" name="Int. J. Syst. Evol. Microbiol.">
        <title>The Global Catalogue of Microorganisms (GCM) 10K type strain sequencing project: providing services to taxonomists for standard genome sequencing and annotation.</title>
        <authorList>
            <consortium name="The Broad Institute Genomics Platform"/>
            <consortium name="The Broad Institute Genome Sequencing Center for Infectious Disease"/>
            <person name="Wu L."/>
            <person name="Ma J."/>
        </authorList>
    </citation>
    <scope>NUCLEOTIDE SEQUENCE [LARGE SCALE GENOMIC DNA]</scope>
    <source>
        <strain evidence="3">NBRC 15640</strain>
    </source>
</reference>
<keyword evidence="3" id="KW-1185">Reference proteome</keyword>
<protein>
    <submittedName>
        <fullName evidence="2">Uncharacterized protein</fullName>
    </submittedName>
</protein>
<evidence type="ECO:0000313" key="2">
    <source>
        <dbReference type="EMBL" id="GLQ72715.1"/>
    </source>
</evidence>
<gene>
    <name evidence="2" type="ORF">GCM10007932_20750</name>
</gene>